<name>A0A9W8CLT7_9FUNG</name>
<evidence type="ECO:0000313" key="9">
    <source>
        <dbReference type="EMBL" id="KAJ1646912.1"/>
    </source>
</evidence>
<keyword evidence="5 7" id="KW-1133">Transmembrane helix</keyword>
<feature type="region of interest" description="Disordered" evidence="8">
    <location>
        <begin position="243"/>
        <end position="291"/>
    </location>
</feature>
<dbReference type="Proteomes" id="UP001145021">
    <property type="component" value="Unassembled WGS sequence"/>
</dbReference>
<keyword evidence="3 7" id="KW-0812">Transmembrane</keyword>
<evidence type="ECO:0000256" key="6">
    <source>
        <dbReference type="ARBA" id="ARBA00023136"/>
    </source>
</evidence>
<keyword evidence="4 7" id="KW-0256">Endoplasmic reticulum</keyword>
<proteinExistence type="inferred from homology"/>
<feature type="compositionally biased region" description="Polar residues" evidence="8">
    <location>
        <begin position="253"/>
        <end position="265"/>
    </location>
</feature>
<evidence type="ECO:0000256" key="3">
    <source>
        <dbReference type="ARBA" id="ARBA00022692"/>
    </source>
</evidence>
<reference evidence="9" key="1">
    <citation type="submission" date="2022-07" db="EMBL/GenBank/DDBJ databases">
        <title>Phylogenomic reconstructions and comparative analyses of Kickxellomycotina fungi.</title>
        <authorList>
            <person name="Reynolds N.K."/>
            <person name="Stajich J.E."/>
            <person name="Barry K."/>
            <person name="Grigoriev I.V."/>
            <person name="Crous P."/>
            <person name="Smith M.E."/>
        </authorList>
    </citation>
    <scope>NUCLEOTIDE SEQUENCE</scope>
    <source>
        <strain evidence="9">NBRC 105413</strain>
    </source>
</reference>
<evidence type="ECO:0000256" key="7">
    <source>
        <dbReference type="RuleBase" id="RU363059"/>
    </source>
</evidence>
<feature type="transmembrane region" description="Helical" evidence="7">
    <location>
        <begin position="96"/>
        <end position="118"/>
    </location>
</feature>
<evidence type="ECO:0000256" key="2">
    <source>
        <dbReference type="ARBA" id="ARBA00008917"/>
    </source>
</evidence>
<dbReference type="SUPFAM" id="SSF144091">
    <property type="entry name" value="Rhomboid-like"/>
    <property type="match status" value="1"/>
</dbReference>
<feature type="compositionally biased region" description="Polar residues" evidence="8">
    <location>
        <begin position="278"/>
        <end position="291"/>
    </location>
</feature>
<dbReference type="Pfam" id="PF04511">
    <property type="entry name" value="DER1"/>
    <property type="match status" value="1"/>
</dbReference>
<dbReference type="GO" id="GO:0005789">
    <property type="term" value="C:endoplasmic reticulum membrane"/>
    <property type="evidence" value="ECO:0007669"/>
    <property type="project" value="UniProtKB-SubCell"/>
</dbReference>
<comment type="similarity">
    <text evidence="2 7">Belongs to the derlin family.</text>
</comment>
<dbReference type="GO" id="GO:0006950">
    <property type="term" value="P:response to stress"/>
    <property type="evidence" value="ECO:0007669"/>
    <property type="project" value="UniProtKB-ARBA"/>
</dbReference>
<evidence type="ECO:0000256" key="8">
    <source>
        <dbReference type="SAM" id="MobiDB-lite"/>
    </source>
</evidence>
<accession>A0A9W8CLT7</accession>
<comment type="subcellular location">
    <subcellularLocation>
        <location evidence="1 7">Endoplasmic reticulum membrane</location>
        <topology evidence="1 7">Multi-pass membrane protein</topology>
    </subcellularLocation>
</comment>
<comment type="caution">
    <text evidence="9">The sequence shown here is derived from an EMBL/GenBank/DDBJ whole genome shotgun (WGS) entry which is preliminary data.</text>
</comment>
<keyword evidence="6 7" id="KW-0472">Membrane</keyword>
<evidence type="ECO:0000256" key="4">
    <source>
        <dbReference type="ARBA" id="ARBA00022824"/>
    </source>
</evidence>
<gene>
    <name evidence="9" type="ORF">LPJ64_001656</name>
</gene>
<keyword evidence="10" id="KW-1185">Reference proteome</keyword>
<feature type="transmembrane region" description="Helical" evidence="7">
    <location>
        <begin position="53"/>
        <end position="76"/>
    </location>
</feature>
<dbReference type="InterPro" id="IPR035952">
    <property type="entry name" value="Rhomboid-like_sf"/>
</dbReference>
<sequence length="291" mass="33563">MPSPLEEWYFRIPICTRVYMTGIFALTLAVQLEFVNPLQLFYSYNLAISKGQYWRLITSFLYLGNFSLDWFLNMYFIVQYCRDLEEGTYLNRPADFAWMMILVCSTILATASLVESFFLGHMLVSALTYMWSRFYSHMFISFMGLFTMPAAYFPWVMIAFSLVIENSWPVKELVAIAIGHVFWFLAEEWPRRAESGGSRPLSAPAVLCRLLHQTDARQEMVDEADIDEAPELVMRAEPAVNELPPEYTESDPLPTQNDNSVSISEQQEDATGPEIDSTIRQRQSHSLLETE</sequence>
<organism evidence="9 10">
    <name type="scientific">Coemansia asiatica</name>
    <dbReference type="NCBI Taxonomy" id="1052880"/>
    <lineage>
        <taxon>Eukaryota</taxon>
        <taxon>Fungi</taxon>
        <taxon>Fungi incertae sedis</taxon>
        <taxon>Zoopagomycota</taxon>
        <taxon>Kickxellomycotina</taxon>
        <taxon>Kickxellomycetes</taxon>
        <taxon>Kickxellales</taxon>
        <taxon>Kickxellaceae</taxon>
        <taxon>Coemansia</taxon>
    </lineage>
</organism>
<evidence type="ECO:0000256" key="1">
    <source>
        <dbReference type="ARBA" id="ARBA00004477"/>
    </source>
</evidence>
<dbReference type="InterPro" id="IPR007599">
    <property type="entry name" value="DER1"/>
</dbReference>
<comment type="function">
    <text evidence="7">May be involved in the degradation of misfolded endoplasmic reticulum (ER) luminal proteins.</text>
</comment>
<feature type="transmembrane region" description="Helical" evidence="7">
    <location>
        <begin position="139"/>
        <end position="162"/>
    </location>
</feature>
<dbReference type="PANTHER" id="PTHR11009">
    <property type="entry name" value="DER1-LIKE PROTEIN, DERLIN"/>
    <property type="match status" value="1"/>
</dbReference>
<protein>
    <recommendedName>
        <fullName evidence="7">Derlin</fullName>
    </recommendedName>
</protein>
<evidence type="ECO:0000313" key="10">
    <source>
        <dbReference type="Proteomes" id="UP001145021"/>
    </source>
</evidence>
<feature type="transmembrane region" description="Helical" evidence="7">
    <location>
        <begin position="20"/>
        <end position="41"/>
    </location>
</feature>
<evidence type="ECO:0000256" key="5">
    <source>
        <dbReference type="ARBA" id="ARBA00022989"/>
    </source>
</evidence>
<dbReference type="EMBL" id="JANBOH010000045">
    <property type="protein sequence ID" value="KAJ1646912.1"/>
    <property type="molecule type" value="Genomic_DNA"/>
</dbReference>
<dbReference type="AlphaFoldDB" id="A0A9W8CLT7"/>